<proteinExistence type="predicted"/>
<dbReference type="SUPFAM" id="SSF52540">
    <property type="entry name" value="P-loop containing nucleoside triphosphate hydrolases"/>
    <property type="match status" value="1"/>
</dbReference>
<gene>
    <name evidence="1" type="ORF">DFH08DRAFT_816405</name>
</gene>
<dbReference type="Gene3D" id="3.40.50.300">
    <property type="entry name" value="P-loop containing nucleotide triphosphate hydrolases"/>
    <property type="match status" value="1"/>
</dbReference>
<dbReference type="InterPro" id="IPR059179">
    <property type="entry name" value="MLKL-like_MCAfunc"/>
</dbReference>
<evidence type="ECO:0000313" key="2">
    <source>
        <dbReference type="Proteomes" id="UP001218218"/>
    </source>
</evidence>
<reference evidence="1" key="1">
    <citation type="submission" date="2023-03" db="EMBL/GenBank/DDBJ databases">
        <title>Massive genome expansion in bonnet fungi (Mycena s.s.) driven by repeated elements and novel gene families across ecological guilds.</title>
        <authorList>
            <consortium name="Lawrence Berkeley National Laboratory"/>
            <person name="Harder C.B."/>
            <person name="Miyauchi S."/>
            <person name="Viragh M."/>
            <person name="Kuo A."/>
            <person name="Thoen E."/>
            <person name="Andreopoulos B."/>
            <person name="Lu D."/>
            <person name="Skrede I."/>
            <person name="Drula E."/>
            <person name="Henrissat B."/>
            <person name="Morin E."/>
            <person name="Kohler A."/>
            <person name="Barry K."/>
            <person name="LaButti K."/>
            <person name="Morin E."/>
            <person name="Salamov A."/>
            <person name="Lipzen A."/>
            <person name="Mereny Z."/>
            <person name="Hegedus B."/>
            <person name="Baldrian P."/>
            <person name="Stursova M."/>
            <person name="Weitz H."/>
            <person name="Taylor A."/>
            <person name="Grigoriev I.V."/>
            <person name="Nagy L.G."/>
            <person name="Martin F."/>
            <person name="Kauserud H."/>
        </authorList>
    </citation>
    <scope>NUCLEOTIDE SEQUENCE</scope>
    <source>
        <strain evidence="1">CBHHK002</strain>
    </source>
</reference>
<keyword evidence="2" id="KW-1185">Reference proteome</keyword>
<sequence>MPRQLAATESRLEDISRTLRKIHTYVGAQQDGRRFKHLFRHNEMNILLKDCRAELEEALNLFNINTPSRIFNSIDEMKKSTEIMHRHLLELISTLSEGSISDRSSSVYLGAYGSKNSSTSLTMLPSNTKIFHGRESEMNDILNILGQEAPRIAILGGGGMCKTTLARAALHHPDVTSKFEQRFLVSAESVTTSIELAGLIGLHVGLTPGQDLTKPVIQHFSKQPLCLLVLNNLETVWEPIQTRDGIEKFLSLLTDLGHVALMFTDNMPLAVDLIAHLADYEGCSNVLIRWQTERTSLLCVGDDKMSNLDKSIALSLSSPRITMGSKELLSLLSILPDGLSDVELLQSNLPIQNILECKAILLVSSLAYQDNKQRLRSLVPVREYVQCHYPPSSFLIQSLCKYFHLLLELYKKYNGEQLQPIITQITSNLGNVQEILRRGLQNDKLNLTDTIYCTLSLNSFYRVTGHISTTLMDYVPSIFPQPCHPQLEASCLIEALLSCRGYPALPTEQLITQTTTKFLQINDLALESHFHWAAGMYYDNKSDPSRSMQFFEEALRLSLLCGDINQQCNALLGIAHIKLRNGDHLVVKAHTIFNTFNVPPGITGCDMILADLKLREKSFVSARTLLHNCIKNAQGRDIDTMFYCLERLADISQWDMSGFHWEFSWLVVYLIHAFRLKEKLAPHKALFFLGDVFILTKEDKTAHSLFTVALMGFTYMDVHRSRAHCMLRLGDLAKKQEDLSRAVELWKEAHLLFEHSVQAKDIAQIDARLTGVEQIIG</sequence>
<evidence type="ECO:0008006" key="3">
    <source>
        <dbReference type="Google" id="ProtNLM"/>
    </source>
</evidence>
<protein>
    <recommendedName>
        <fullName evidence="3">NB-ARC domain-containing protein</fullName>
    </recommendedName>
</protein>
<dbReference type="CDD" id="cd21037">
    <property type="entry name" value="MLKL_NTD"/>
    <property type="match status" value="1"/>
</dbReference>
<accession>A0AAD6ZKD8</accession>
<dbReference type="InterPro" id="IPR011990">
    <property type="entry name" value="TPR-like_helical_dom_sf"/>
</dbReference>
<dbReference type="PANTHER" id="PTHR47691:SF3">
    <property type="entry name" value="HTH-TYPE TRANSCRIPTIONAL REGULATOR RV0890C-RELATED"/>
    <property type="match status" value="1"/>
</dbReference>
<comment type="caution">
    <text evidence="1">The sequence shown here is derived from an EMBL/GenBank/DDBJ whole genome shotgun (WGS) entry which is preliminary data.</text>
</comment>
<dbReference type="AlphaFoldDB" id="A0AAD6ZKD8"/>
<dbReference type="SUPFAM" id="SSF48452">
    <property type="entry name" value="TPR-like"/>
    <property type="match status" value="1"/>
</dbReference>
<dbReference type="EMBL" id="JARIHO010000041">
    <property type="protein sequence ID" value="KAJ7327564.1"/>
    <property type="molecule type" value="Genomic_DNA"/>
</dbReference>
<dbReference type="InterPro" id="IPR027417">
    <property type="entry name" value="P-loop_NTPase"/>
</dbReference>
<dbReference type="Proteomes" id="UP001218218">
    <property type="component" value="Unassembled WGS sequence"/>
</dbReference>
<evidence type="ECO:0000313" key="1">
    <source>
        <dbReference type="EMBL" id="KAJ7327564.1"/>
    </source>
</evidence>
<dbReference type="PANTHER" id="PTHR47691">
    <property type="entry name" value="REGULATOR-RELATED"/>
    <property type="match status" value="1"/>
</dbReference>
<organism evidence="1 2">
    <name type="scientific">Mycena albidolilacea</name>
    <dbReference type="NCBI Taxonomy" id="1033008"/>
    <lineage>
        <taxon>Eukaryota</taxon>
        <taxon>Fungi</taxon>
        <taxon>Dikarya</taxon>
        <taxon>Basidiomycota</taxon>
        <taxon>Agaricomycotina</taxon>
        <taxon>Agaricomycetes</taxon>
        <taxon>Agaricomycetidae</taxon>
        <taxon>Agaricales</taxon>
        <taxon>Marasmiineae</taxon>
        <taxon>Mycenaceae</taxon>
        <taxon>Mycena</taxon>
    </lineage>
</organism>
<name>A0AAD6ZKD8_9AGAR</name>